<name>A0AAD5RAZ8_PARTN</name>
<dbReference type="GO" id="GO:0005737">
    <property type="term" value="C:cytoplasm"/>
    <property type="evidence" value="ECO:0007669"/>
    <property type="project" value="TreeGrafter"/>
</dbReference>
<dbReference type="InterPro" id="IPR032675">
    <property type="entry name" value="LRR_dom_sf"/>
</dbReference>
<evidence type="ECO:0000256" key="1">
    <source>
        <dbReference type="ARBA" id="ARBA00022786"/>
    </source>
</evidence>
<keyword evidence="5" id="KW-1185">Reference proteome</keyword>
<evidence type="ECO:0000256" key="2">
    <source>
        <dbReference type="SAM" id="MobiDB-lite"/>
    </source>
</evidence>
<feature type="domain" description="F-box" evidence="3">
    <location>
        <begin position="61"/>
        <end position="107"/>
    </location>
</feature>
<gene>
    <name evidence="4" type="ORF">KIN20_035118</name>
</gene>
<dbReference type="InterPro" id="IPR001810">
    <property type="entry name" value="F-box_dom"/>
</dbReference>
<dbReference type="CDD" id="cd22115">
    <property type="entry name" value="F-box_FBXL2-like"/>
    <property type="match status" value="1"/>
</dbReference>
<proteinExistence type="predicted"/>
<reference evidence="4" key="1">
    <citation type="submission" date="2021-06" db="EMBL/GenBank/DDBJ databases">
        <title>Parelaphostrongylus tenuis whole genome reference sequence.</title>
        <authorList>
            <person name="Garwood T.J."/>
            <person name="Larsen P.A."/>
            <person name="Fountain-Jones N.M."/>
            <person name="Garbe J.R."/>
            <person name="Macchietto M.G."/>
            <person name="Kania S.A."/>
            <person name="Gerhold R.W."/>
            <person name="Richards J.E."/>
            <person name="Wolf T.M."/>
        </authorList>
    </citation>
    <scope>NUCLEOTIDE SEQUENCE</scope>
    <source>
        <strain evidence="4">MNPRO001-30</strain>
        <tissue evidence="4">Meninges</tissue>
    </source>
</reference>
<accession>A0AAD5RAZ8</accession>
<keyword evidence="1" id="KW-0833">Ubl conjugation pathway</keyword>
<dbReference type="InterPro" id="IPR006553">
    <property type="entry name" value="Leu-rich_rpt_Cys-con_subtyp"/>
</dbReference>
<dbReference type="Pfam" id="PF25372">
    <property type="entry name" value="DUF7885"/>
    <property type="match status" value="2"/>
</dbReference>
<organism evidence="4 5">
    <name type="scientific">Parelaphostrongylus tenuis</name>
    <name type="common">Meningeal worm</name>
    <dbReference type="NCBI Taxonomy" id="148309"/>
    <lineage>
        <taxon>Eukaryota</taxon>
        <taxon>Metazoa</taxon>
        <taxon>Ecdysozoa</taxon>
        <taxon>Nematoda</taxon>
        <taxon>Chromadorea</taxon>
        <taxon>Rhabditida</taxon>
        <taxon>Rhabditina</taxon>
        <taxon>Rhabditomorpha</taxon>
        <taxon>Strongyloidea</taxon>
        <taxon>Metastrongylidae</taxon>
        <taxon>Parelaphostrongylus</taxon>
    </lineage>
</organism>
<evidence type="ECO:0000313" key="5">
    <source>
        <dbReference type="Proteomes" id="UP001196413"/>
    </source>
</evidence>
<feature type="region of interest" description="Disordered" evidence="2">
    <location>
        <begin position="17"/>
        <end position="40"/>
    </location>
</feature>
<dbReference type="PROSITE" id="PS50181">
    <property type="entry name" value="FBOX"/>
    <property type="match status" value="1"/>
</dbReference>
<dbReference type="InterPro" id="IPR057207">
    <property type="entry name" value="FBXL15_LRR"/>
</dbReference>
<dbReference type="PANTHER" id="PTHR13382:SF69">
    <property type="entry name" value="FI18408P1"/>
    <property type="match status" value="1"/>
</dbReference>
<dbReference type="Gene3D" id="3.80.10.10">
    <property type="entry name" value="Ribonuclease Inhibitor"/>
    <property type="match status" value="2"/>
</dbReference>
<dbReference type="SMART" id="SM00367">
    <property type="entry name" value="LRR_CC"/>
    <property type="match status" value="7"/>
</dbReference>
<sequence>MYGAVLRTTVIEGMEVDRRGTSSRRGGKRLSAQSKTHPTIQAKQNQMYLITTLAPAPSEQALINKMLPKELLLRIFSYLDMKTLCRCAQACRLWNVLALDGSNWQRVDLFTFQKDVKAATVENLARRCGGFLKKLSLKGCENIQDSALRSFTAKCANIEHFESVQITCENLGRHCHKLVHLNLENCTAITDRALRYISDGCPNLQYLNISWCDNIQDKGVQMANDETVAHIAQGSPHLQYLCLSNCPQVTDRSLISLSQGCKMLTDIELSGCGLLSDAGFVQLARHCKSLARMDLEDCSLITDTTIHSLSTNCNGLSELSLSHCELITDESIHCLCTNNKGQVAGFGAR</sequence>
<dbReference type="InterPro" id="IPR050648">
    <property type="entry name" value="F-box_LRR-repeat"/>
</dbReference>
<protein>
    <recommendedName>
        <fullName evidence="3">F-box domain-containing protein</fullName>
    </recommendedName>
</protein>
<dbReference type="Pfam" id="PF12937">
    <property type="entry name" value="F-box-like"/>
    <property type="match status" value="1"/>
</dbReference>
<dbReference type="Proteomes" id="UP001196413">
    <property type="component" value="Unassembled WGS sequence"/>
</dbReference>
<dbReference type="AlphaFoldDB" id="A0AAD5RAZ8"/>
<dbReference type="SUPFAM" id="SSF52047">
    <property type="entry name" value="RNI-like"/>
    <property type="match status" value="1"/>
</dbReference>
<dbReference type="PANTHER" id="PTHR13382">
    <property type="entry name" value="MITOCHONDRIAL ATP SYNTHASE COUPLING FACTOR B"/>
    <property type="match status" value="1"/>
</dbReference>
<evidence type="ECO:0000313" key="4">
    <source>
        <dbReference type="EMBL" id="KAJ1372834.1"/>
    </source>
</evidence>
<dbReference type="SMART" id="SM00256">
    <property type="entry name" value="FBOX"/>
    <property type="match status" value="1"/>
</dbReference>
<evidence type="ECO:0000259" key="3">
    <source>
        <dbReference type="PROSITE" id="PS50181"/>
    </source>
</evidence>
<dbReference type="EMBL" id="JAHQIW010007195">
    <property type="protein sequence ID" value="KAJ1372834.1"/>
    <property type="molecule type" value="Genomic_DNA"/>
</dbReference>
<comment type="caution">
    <text evidence="4">The sequence shown here is derived from an EMBL/GenBank/DDBJ whole genome shotgun (WGS) entry which is preliminary data.</text>
</comment>